<dbReference type="SUPFAM" id="SSF52047">
    <property type="entry name" value="RNI-like"/>
    <property type="match status" value="1"/>
</dbReference>
<dbReference type="InterPro" id="IPR032675">
    <property type="entry name" value="LRR_dom_sf"/>
</dbReference>
<dbReference type="Proteomes" id="UP000439903">
    <property type="component" value="Unassembled WGS sequence"/>
</dbReference>
<reference evidence="1 2" key="1">
    <citation type="journal article" date="2019" name="Environ. Microbiol.">
        <title>At the nexus of three kingdoms: the genome of the mycorrhizal fungus Gigaspora margarita provides insights into plant, endobacterial and fungal interactions.</title>
        <authorList>
            <person name="Venice F."/>
            <person name="Ghignone S."/>
            <person name="Salvioli di Fossalunga A."/>
            <person name="Amselem J."/>
            <person name="Novero M."/>
            <person name="Xianan X."/>
            <person name="Sedzielewska Toro K."/>
            <person name="Morin E."/>
            <person name="Lipzen A."/>
            <person name="Grigoriev I.V."/>
            <person name="Henrissat B."/>
            <person name="Martin F.M."/>
            <person name="Bonfante P."/>
        </authorList>
    </citation>
    <scope>NUCLEOTIDE SEQUENCE [LARGE SCALE GENOMIC DNA]</scope>
    <source>
        <strain evidence="1 2">BEG34</strain>
    </source>
</reference>
<gene>
    <name evidence="1" type="ORF">F8M41_017193</name>
</gene>
<keyword evidence="2" id="KW-1185">Reference proteome</keyword>
<name>A0A8H4B2U4_GIGMA</name>
<sequence>MASRIFMGNMPELMEDILNNLNNDIYSLYSCALPEIFYLLEHNEQFFSQLQDLWLYIPPGLKSKSATTLLRILAKSATKISALKLNAFFSDYEWPQLFHALTCVIKSQEQLRKFSLVGEEYLTEFHGIISVLESQKNSLREIIIDNCAYSAEFEILKNCKKLEILRICDSNYWELLKILNCKISTLVVGDSRFAIDVSTIVQLLERSGILLQQLNLETGVESRQELLLLEAIKSFCPNITYLNLSYIEFSTQLLDLIGNLQKLQFLTLWCNLYIPEETKIRVTQFAEILPSTLQYLDLGVTWLESYIDIILNHCNAPLKKLLFNYIYDKKTTKALINFCKRNRTLNYVGLRDYSYLNENIQKELEVYVTLVPTIDIIVNC</sequence>
<accession>A0A8H4B2U4</accession>
<dbReference type="EMBL" id="WTPW01000040">
    <property type="protein sequence ID" value="KAF0555470.1"/>
    <property type="molecule type" value="Genomic_DNA"/>
</dbReference>
<evidence type="ECO:0000313" key="2">
    <source>
        <dbReference type="Proteomes" id="UP000439903"/>
    </source>
</evidence>
<organism evidence="1 2">
    <name type="scientific">Gigaspora margarita</name>
    <dbReference type="NCBI Taxonomy" id="4874"/>
    <lineage>
        <taxon>Eukaryota</taxon>
        <taxon>Fungi</taxon>
        <taxon>Fungi incertae sedis</taxon>
        <taxon>Mucoromycota</taxon>
        <taxon>Glomeromycotina</taxon>
        <taxon>Glomeromycetes</taxon>
        <taxon>Diversisporales</taxon>
        <taxon>Gigasporaceae</taxon>
        <taxon>Gigaspora</taxon>
    </lineage>
</organism>
<proteinExistence type="predicted"/>
<protein>
    <recommendedName>
        <fullName evidence="3">F-box domain-containing protein</fullName>
    </recommendedName>
</protein>
<dbReference type="OrthoDB" id="1302145at2759"/>
<comment type="caution">
    <text evidence="1">The sequence shown here is derived from an EMBL/GenBank/DDBJ whole genome shotgun (WGS) entry which is preliminary data.</text>
</comment>
<dbReference type="Gene3D" id="3.80.10.10">
    <property type="entry name" value="Ribonuclease Inhibitor"/>
    <property type="match status" value="1"/>
</dbReference>
<evidence type="ECO:0000313" key="1">
    <source>
        <dbReference type="EMBL" id="KAF0555470.1"/>
    </source>
</evidence>
<evidence type="ECO:0008006" key="3">
    <source>
        <dbReference type="Google" id="ProtNLM"/>
    </source>
</evidence>
<dbReference type="AlphaFoldDB" id="A0A8H4B2U4"/>